<organism evidence="2 3">
    <name type="scientific">Clostridium senegalense</name>
    <dbReference type="NCBI Taxonomy" id="1465809"/>
    <lineage>
        <taxon>Bacteria</taxon>
        <taxon>Bacillati</taxon>
        <taxon>Bacillota</taxon>
        <taxon>Clostridia</taxon>
        <taxon>Eubacteriales</taxon>
        <taxon>Clostridiaceae</taxon>
        <taxon>Clostridium</taxon>
    </lineage>
</organism>
<comment type="caution">
    <text evidence="2">The sequence shown here is derived from an EMBL/GenBank/DDBJ whole genome shotgun (WGS) entry which is preliminary data.</text>
</comment>
<keyword evidence="1" id="KW-0472">Membrane</keyword>
<evidence type="ECO:0000313" key="3">
    <source>
        <dbReference type="Proteomes" id="UP000481872"/>
    </source>
</evidence>
<feature type="transmembrane region" description="Helical" evidence="1">
    <location>
        <begin position="21"/>
        <end position="41"/>
    </location>
</feature>
<feature type="transmembrane region" description="Helical" evidence="1">
    <location>
        <begin position="218"/>
        <end position="237"/>
    </location>
</feature>
<sequence>MNRFRELLKYHFMVYMKSNKIIMPFLVWMICMYTIYSTSPISIVSDFIISMICLFYIMVWIGLAYIEIEDPVLEQLLILKVENENIYNISKTLFLAFIGIVMSLIGVVIPIIINIITGFQLFTRELTIIDISSAFILYSFIGLLGTVTGTLLHPRIMKNRKMAVIMTFTIALMSMIKGPMNTEIPSTCFITWIFPPLFNITQRFTGKEYFIMQDVVSVLLYISVYSSIIIFLQLYFLKRNKF</sequence>
<dbReference type="RefSeq" id="WP_199869333.1">
    <property type="nucleotide sequence ID" value="NZ_JAAGPU010000005.1"/>
</dbReference>
<name>A0A6M0H1R2_9CLOT</name>
<evidence type="ECO:0000256" key="1">
    <source>
        <dbReference type="SAM" id="Phobius"/>
    </source>
</evidence>
<gene>
    <name evidence="2" type="ORF">G3M99_04430</name>
</gene>
<feature type="transmembrane region" description="Helical" evidence="1">
    <location>
        <begin position="128"/>
        <end position="151"/>
    </location>
</feature>
<keyword evidence="1" id="KW-0812">Transmembrane</keyword>
<accession>A0A6M0H1R2</accession>
<dbReference type="AlphaFoldDB" id="A0A6M0H1R2"/>
<reference evidence="2 3" key="1">
    <citation type="submission" date="2020-02" db="EMBL/GenBank/DDBJ databases">
        <title>Genome assembly of a novel Clostridium senegalense strain.</title>
        <authorList>
            <person name="Gupta T.B."/>
            <person name="Jauregui R."/>
            <person name="Maclean P."/>
            <person name="Nawarathana A."/>
            <person name="Brightwell G."/>
        </authorList>
    </citation>
    <scope>NUCLEOTIDE SEQUENCE [LARGE SCALE GENOMIC DNA]</scope>
    <source>
        <strain evidence="2 3">AGRFS4</strain>
    </source>
</reference>
<proteinExistence type="predicted"/>
<protein>
    <recommendedName>
        <fullName evidence="4">ABC transporter permease</fullName>
    </recommendedName>
</protein>
<evidence type="ECO:0008006" key="4">
    <source>
        <dbReference type="Google" id="ProtNLM"/>
    </source>
</evidence>
<evidence type="ECO:0000313" key="2">
    <source>
        <dbReference type="EMBL" id="NEU04114.1"/>
    </source>
</evidence>
<keyword evidence="1" id="KW-1133">Transmembrane helix</keyword>
<dbReference type="EMBL" id="JAAGPU010000005">
    <property type="protein sequence ID" value="NEU04114.1"/>
    <property type="molecule type" value="Genomic_DNA"/>
</dbReference>
<feature type="transmembrane region" description="Helical" evidence="1">
    <location>
        <begin position="93"/>
        <end position="116"/>
    </location>
</feature>
<dbReference type="Proteomes" id="UP000481872">
    <property type="component" value="Unassembled WGS sequence"/>
</dbReference>
<feature type="transmembrane region" description="Helical" evidence="1">
    <location>
        <begin position="47"/>
        <end position="66"/>
    </location>
</feature>
<keyword evidence="3" id="KW-1185">Reference proteome</keyword>